<dbReference type="EMBL" id="CTEE01000001">
    <property type="protein sequence ID" value="CQD15556.1"/>
    <property type="molecule type" value="Genomic_DNA"/>
</dbReference>
<protein>
    <submittedName>
        <fullName evidence="3">Uncharacterized protein</fullName>
    </submittedName>
</protein>
<dbReference type="STRING" id="141349.BN1232_03337"/>
<dbReference type="Proteomes" id="UP000199251">
    <property type="component" value="Unassembled WGS sequence"/>
</dbReference>
<evidence type="ECO:0000313" key="4">
    <source>
        <dbReference type="Proteomes" id="UP000199251"/>
    </source>
</evidence>
<dbReference type="AlphaFoldDB" id="A0A0E3WCQ3"/>
<gene>
    <name evidence="3" type="ORF">BN1232_03337</name>
</gene>
<evidence type="ECO:0000256" key="1">
    <source>
        <dbReference type="SAM" id="MobiDB-lite"/>
    </source>
</evidence>
<feature type="region of interest" description="Disordered" evidence="1">
    <location>
        <begin position="52"/>
        <end position="71"/>
    </location>
</feature>
<feature type="chain" id="PRO_5039484349" evidence="2">
    <location>
        <begin position="25"/>
        <end position="95"/>
    </location>
</feature>
<evidence type="ECO:0000313" key="3">
    <source>
        <dbReference type="EMBL" id="CQD15556.1"/>
    </source>
</evidence>
<accession>A0A0E3WCQ3</accession>
<dbReference type="PRINTS" id="PR00049">
    <property type="entry name" value="WILMSTUMOUR"/>
</dbReference>
<proteinExistence type="predicted"/>
<feature type="compositionally biased region" description="Pro residues" evidence="1">
    <location>
        <begin position="54"/>
        <end position="71"/>
    </location>
</feature>
<organism evidence="3 4">
    <name type="scientific">Mycobacterium lentiflavum</name>
    <dbReference type="NCBI Taxonomy" id="141349"/>
    <lineage>
        <taxon>Bacteria</taxon>
        <taxon>Bacillati</taxon>
        <taxon>Actinomycetota</taxon>
        <taxon>Actinomycetes</taxon>
        <taxon>Mycobacteriales</taxon>
        <taxon>Mycobacteriaceae</taxon>
        <taxon>Mycobacterium</taxon>
        <taxon>Mycobacterium simiae complex</taxon>
    </lineage>
</organism>
<keyword evidence="2" id="KW-0732">Signal</keyword>
<reference evidence="3 4" key="1">
    <citation type="submission" date="2015-03" db="EMBL/GenBank/DDBJ databases">
        <authorList>
            <person name="Urmite Genomes"/>
        </authorList>
    </citation>
    <scope>NUCLEOTIDE SEQUENCE [LARGE SCALE GENOMIC DNA]</scope>
    <source>
        <strain evidence="3 4">CSUR P1491</strain>
    </source>
</reference>
<evidence type="ECO:0000256" key="2">
    <source>
        <dbReference type="SAM" id="SignalP"/>
    </source>
</evidence>
<name>A0A0E3WCQ3_MYCLN</name>
<dbReference type="OrthoDB" id="4744687at2"/>
<sequence>MFGIANRLALILPAAFALAVTATAMSPAISRAAQCGEGTVYDAPTNTCVVAAQGPPPAPPAAPPPPPPPAWSGPRPHVWVSICAPIRFISICTGT</sequence>
<feature type="signal peptide" evidence="2">
    <location>
        <begin position="1"/>
        <end position="24"/>
    </location>
</feature>